<dbReference type="EMBL" id="BAAAVI010000084">
    <property type="protein sequence ID" value="GAA2905806.1"/>
    <property type="molecule type" value="Genomic_DNA"/>
</dbReference>
<reference evidence="1 2" key="1">
    <citation type="journal article" date="2019" name="Int. J. Syst. Evol. Microbiol.">
        <title>The Global Catalogue of Microorganisms (GCM) 10K type strain sequencing project: providing services to taxonomists for standard genome sequencing and annotation.</title>
        <authorList>
            <consortium name="The Broad Institute Genomics Platform"/>
            <consortium name="The Broad Institute Genome Sequencing Center for Infectious Disease"/>
            <person name="Wu L."/>
            <person name="Ma J."/>
        </authorList>
    </citation>
    <scope>NUCLEOTIDE SEQUENCE [LARGE SCALE GENOMIC DNA]</scope>
    <source>
        <strain evidence="1 2">JCM 6242</strain>
    </source>
</reference>
<name>A0ABN3W900_9ACTN</name>
<gene>
    <name evidence="1" type="ORF">GCM10010517_71980</name>
</gene>
<organism evidence="1 2">
    <name type="scientific">Streptosporangium fragile</name>
    <dbReference type="NCBI Taxonomy" id="46186"/>
    <lineage>
        <taxon>Bacteria</taxon>
        <taxon>Bacillati</taxon>
        <taxon>Actinomycetota</taxon>
        <taxon>Actinomycetes</taxon>
        <taxon>Streptosporangiales</taxon>
        <taxon>Streptosporangiaceae</taxon>
        <taxon>Streptosporangium</taxon>
    </lineage>
</organism>
<proteinExistence type="predicted"/>
<evidence type="ECO:0000313" key="2">
    <source>
        <dbReference type="Proteomes" id="UP001500831"/>
    </source>
</evidence>
<protein>
    <submittedName>
        <fullName evidence="1">Uncharacterized protein</fullName>
    </submittedName>
</protein>
<sequence length="107" mass="11308">MTEPTPYTFVTASIDEAGTRLGISFRTADLAVSVLGADRHRPFLDISGLQARVSISTTGGGPVTDQDVALARQLADAATRYLAVCERLRTDQVTDQSDPVPSDEAAA</sequence>
<evidence type="ECO:0000313" key="1">
    <source>
        <dbReference type="EMBL" id="GAA2905806.1"/>
    </source>
</evidence>
<accession>A0ABN3W900</accession>
<dbReference type="RefSeq" id="WP_344980877.1">
    <property type="nucleotide sequence ID" value="NZ_BAAAVI010000084.1"/>
</dbReference>
<keyword evidence="2" id="KW-1185">Reference proteome</keyword>
<comment type="caution">
    <text evidence="1">The sequence shown here is derived from an EMBL/GenBank/DDBJ whole genome shotgun (WGS) entry which is preliminary data.</text>
</comment>
<dbReference type="Proteomes" id="UP001500831">
    <property type="component" value="Unassembled WGS sequence"/>
</dbReference>